<proteinExistence type="predicted"/>
<sequence length="95" mass="11189">YLFLCPPEEFQIGPAAFRWPDRPAYWSFDPSGAEPLSNEDAAHLGFPVFYFSCKYIVRHWRDSTYTALRQFHQAKGFDPYSQDMARSLGYHLYKL</sequence>
<accession>A0AAD7NMZ4</accession>
<feature type="non-terminal residue" evidence="1">
    <location>
        <position position="95"/>
    </location>
</feature>
<keyword evidence="2" id="KW-1185">Reference proteome</keyword>
<organism evidence="1 2">
    <name type="scientific">Mycena maculata</name>
    <dbReference type="NCBI Taxonomy" id="230809"/>
    <lineage>
        <taxon>Eukaryota</taxon>
        <taxon>Fungi</taxon>
        <taxon>Dikarya</taxon>
        <taxon>Basidiomycota</taxon>
        <taxon>Agaricomycotina</taxon>
        <taxon>Agaricomycetes</taxon>
        <taxon>Agaricomycetidae</taxon>
        <taxon>Agaricales</taxon>
        <taxon>Marasmiineae</taxon>
        <taxon>Mycenaceae</taxon>
        <taxon>Mycena</taxon>
    </lineage>
</organism>
<feature type="non-terminal residue" evidence="1">
    <location>
        <position position="1"/>
    </location>
</feature>
<dbReference type="Proteomes" id="UP001215280">
    <property type="component" value="Unassembled WGS sequence"/>
</dbReference>
<comment type="caution">
    <text evidence="1">The sequence shown here is derived from an EMBL/GenBank/DDBJ whole genome shotgun (WGS) entry which is preliminary data.</text>
</comment>
<evidence type="ECO:0000313" key="2">
    <source>
        <dbReference type="Proteomes" id="UP001215280"/>
    </source>
</evidence>
<gene>
    <name evidence="1" type="ORF">DFH07DRAFT_703650</name>
</gene>
<name>A0AAD7NMZ4_9AGAR</name>
<reference evidence="1" key="1">
    <citation type="submission" date="2023-03" db="EMBL/GenBank/DDBJ databases">
        <title>Massive genome expansion in bonnet fungi (Mycena s.s.) driven by repeated elements and novel gene families across ecological guilds.</title>
        <authorList>
            <consortium name="Lawrence Berkeley National Laboratory"/>
            <person name="Harder C.B."/>
            <person name="Miyauchi S."/>
            <person name="Viragh M."/>
            <person name="Kuo A."/>
            <person name="Thoen E."/>
            <person name="Andreopoulos B."/>
            <person name="Lu D."/>
            <person name="Skrede I."/>
            <person name="Drula E."/>
            <person name="Henrissat B."/>
            <person name="Morin E."/>
            <person name="Kohler A."/>
            <person name="Barry K."/>
            <person name="LaButti K."/>
            <person name="Morin E."/>
            <person name="Salamov A."/>
            <person name="Lipzen A."/>
            <person name="Mereny Z."/>
            <person name="Hegedus B."/>
            <person name="Baldrian P."/>
            <person name="Stursova M."/>
            <person name="Weitz H."/>
            <person name="Taylor A."/>
            <person name="Grigoriev I.V."/>
            <person name="Nagy L.G."/>
            <person name="Martin F."/>
            <person name="Kauserud H."/>
        </authorList>
    </citation>
    <scope>NUCLEOTIDE SEQUENCE</scope>
    <source>
        <strain evidence="1">CBHHK188m</strain>
    </source>
</reference>
<dbReference type="AlphaFoldDB" id="A0AAD7NMZ4"/>
<protein>
    <submittedName>
        <fullName evidence="1">Uncharacterized protein</fullName>
    </submittedName>
</protein>
<dbReference type="EMBL" id="JARJLG010000029">
    <property type="protein sequence ID" value="KAJ7767918.1"/>
    <property type="molecule type" value="Genomic_DNA"/>
</dbReference>
<evidence type="ECO:0000313" key="1">
    <source>
        <dbReference type="EMBL" id="KAJ7767918.1"/>
    </source>
</evidence>